<dbReference type="Proteomes" id="UP000240542">
    <property type="component" value="Unassembled WGS sequence"/>
</dbReference>
<feature type="transmembrane region" description="Helical" evidence="5">
    <location>
        <begin position="104"/>
        <end position="124"/>
    </location>
</feature>
<feature type="transmembrane region" description="Helical" evidence="5">
    <location>
        <begin position="55"/>
        <end position="74"/>
    </location>
</feature>
<feature type="transmembrane region" description="Helical" evidence="5">
    <location>
        <begin position="81"/>
        <end position="98"/>
    </location>
</feature>
<comment type="subcellular location">
    <subcellularLocation>
        <location evidence="1">Membrane</location>
        <topology evidence="1">Multi-pass membrane protein</topology>
    </subcellularLocation>
</comment>
<keyword evidence="4 5" id="KW-0472">Membrane</keyword>
<dbReference type="EMBL" id="PYGA01000001">
    <property type="protein sequence ID" value="PSL00580.1"/>
    <property type="molecule type" value="Genomic_DNA"/>
</dbReference>
<keyword evidence="7" id="KW-1185">Reference proteome</keyword>
<evidence type="ECO:0000256" key="2">
    <source>
        <dbReference type="ARBA" id="ARBA00022692"/>
    </source>
</evidence>
<dbReference type="AlphaFoldDB" id="A0A2P8DTN7"/>
<keyword evidence="3 5" id="KW-1133">Transmembrane helix</keyword>
<evidence type="ECO:0000256" key="3">
    <source>
        <dbReference type="ARBA" id="ARBA00022989"/>
    </source>
</evidence>
<evidence type="ECO:0000256" key="5">
    <source>
        <dbReference type="SAM" id="Phobius"/>
    </source>
</evidence>
<proteinExistence type="predicted"/>
<protein>
    <submittedName>
        <fullName evidence="6">DoxX-like protein</fullName>
    </submittedName>
</protein>
<keyword evidence="2 5" id="KW-0812">Transmembrane</keyword>
<name>A0A2P8DTN7_9ACTN</name>
<dbReference type="Pfam" id="PF13564">
    <property type="entry name" value="DoxX_2"/>
    <property type="match status" value="1"/>
</dbReference>
<evidence type="ECO:0000313" key="6">
    <source>
        <dbReference type="EMBL" id="PSL00580.1"/>
    </source>
</evidence>
<dbReference type="GO" id="GO:0016020">
    <property type="term" value="C:membrane"/>
    <property type="evidence" value="ECO:0007669"/>
    <property type="project" value="UniProtKB-SubCell"/>
</dbReference>
<evidence type="ECO:0000256" key="1">
    <source>
        <dbReference type="ARBA" id="ARBA00004141"/>
    </source>
</evidence>
<accession>A0A2P8DTN7</accession>
<dbReference type="InterPro" id="IPR032808">
    <property type="entry name" value="DoxX"/>
</dbReference>
<evidence type="ECO:0000256" key="4">
    <source>
        <dbReference type="ARBA" id="ARBA00023136"/>
    </source>
</evidence>
<reference evidence="6 7" key="1">
    <citation type="submission" date="2018-03" db="EMBL/GenBank/DDBJ databases">
        <title>Genomic Encyclopedia of Archaeal and Bacterial Type Strains, Phase II (KMG-II): from individual species to whole genera.</title>
        <authorList>
            <person name="Goeker M."/>
        </authorList>
    </citation>
    <scope>NUCLEOTIDE SEQUENCE [LARGE SCALE GENOMIC DNA]</scope>
    <source>
        <strain evidence="6 7">DSM 45312</strain>
    </source>
</reference>
<organism evidence="6 7">
    <name type="scientific">Murinocardiopsis flavida</name>
    <dbReference type="NCBI Taxonomy" id="645275"/>
    <lineage>
        <taxon>Bacteria</taxon>
        <taxon>Bacillati</taxon>
        <taxon>Actinomycetota</taxon>
        <taxon>Actinomycetes</taxon>
        <taxon>Streptosporangiales</taxon>
        <taxon>Nocardiopsidaceae</taxon>
        <taxon>Murinocardiopsis</taxon>
    </lineage>
</organism>
<gene>
    <name evidence="6" type="ORF">CLV63_10154</name>
</gene>
<dbReference type="RefSeq" id="WP_170134099.1">
    <property type="nucleotide sequence ID" value="NZ_PYGA01000001.1"/>
</dbReference>
<feature type="transmembrane region" description="Helical" evidence="5">
    <location>
        <begin position="12"/>
        <end position="35"/>
    </location>
</feature>
<sequence length="152" mass="16811">MTPDTAPVWQRRLLIALVAWMAVSFTVGALTKFYWDDTFFGPAYAEKFAGWGYPSWFRFPVGAGELVGAGLLLTARTRVHGAALLAFITAGGTLTHIVNQDALYQSVSAPLHLLLSVLVVWWYWPPDARELWTLRGGATADRGRTRDRATAD</sequence>
<comment type="caution">
    <text evidence="6">The sequence shown here is derived from an EMBL/GenBank/DDBJ whole genome shotgun (WGS) entry which is preliminary data.</text>
</comment>
<evidence type="ECO:0000313" key="7">
    <source>
        <dbReference type="Proteomes" id="UP000240542"/>
    </source>
</evidence>